<dbReference type="GO" id="GO:0003723">
    <property type="term" value="F:RNA binding"/>
    <property type="evidence" value="ECO:0007669"/>
    <property type="project" value="UniProtKB-UniRule"/>
</dbReference>
<evidence type="ECO:0000313" key="5">
    <source>
        <dbReference type="Proteomes" id="UP000178432"/>
    </source>
</evidence>
<comment type="subcellular location">
    <subcellularLocation>
        <location evidence="3">Cytoplasm</location>
    </subcellularLocation>
    <text evidence="3">The tmRNA-SmpB complex associates with stalled 70S ribosomes.</text>
</comment>
<dbReference type="PANTHER" id="PTHR30308">
    <property type="entry name" value="TMRNA-BINDING COMPONENT OF TRANS-TRANSLATION TAGGING COMPLEX"/>
    <property type="match status" value="1"/>
</dbReference>
<dbReference type="Pfam" id="PF01668">
    <property type="entry name" value="SmpB"/>
    <property type="match status" value="1"/>
</dbReference>
<gene>
    <name evidence="3" type="primary">smpB</name>
    <name evidence="4" type="ORF">A2663_02165</name>
</gene>
<dbReference type="SUPFAM" id="SSF74982">
    <property type="entry name" value="Small protein B (SmpB)"/>
    <property type="match status" value="1"/>
</dbReference>
<evidence type="ECO:0000256" key="1">
    <source>
        <dbReference type="ARBA" id="ARBA00022490"/>
    </source>
</evidence>
<dbReference type="GO" id="GO:0005829">
    <property type="term" value="C:cytosol"/>
    <property type="evidence" value="ECO:0007669"/>
    <property type="project" value="TreeGrafter"/>
</dbReference>
<dbReference type="CDD" id="cd09294">
    <property type="entry name" value="SmpB"/>
    <property type="match status" value="1"/>
</dbReference>
<comment type="similarity">
    <text evidence="3">Belongs to the SmpB family.</text>
</comment>
<evidence type="ECO:0000313" key="4">
    <source>
        <dbReference type="EMBL" id="OGY47806.1"/>
    </source>
</evidence>
<dbReference type="NCBIfam" id="TIGR00086">
    <property type="entry name" value="smpB"/>
    <property type="match status" value="1"/>
</dbReference>
<dbReference type="Gene3D" id="2.40.280.10">
    <property type="match status" value="1"/>
</dbReference>
<dbReference type="HAMAP" id="MF_00023">
    <property type="entry name" value="SmpB"/>
    <property type="match status" value="1"/>
</dbReference>
<dbReference type="InterPro" id="IPR020081">
    <property type="entry name" value="SsrA-bd_prot_CS"/>
</dbReference>
<accession>A0A1G1Y7K0</accession>
<sequence>MPSLATNKKALFDYQVLEKFEAGIVLTGPEVKAAKAGQINLKGSYAAIDGQSQVWLLGAHISPYKPAAARQIDYQPTKSRKLLLKKSEINYLREKAREKGLTIMPISVYTKGSLVKVEIGLVKGKKQFDKRESIKKRELDREIRRRVKR</sequence>
<dbReference type="GO" id="GO:0070929">
    <property type="term" value="P:trans-translation"/>
    <property type="evidence" value="ECO:0007669"/>
    <property type="project" value="UniProtKB-UniRule"/>
</dbReference>
<proteinExistence type="inferred from homology"/>
<organism evidence="4 5">
    <name type="scientific">Candidatus Buchananbacteria bacterium RIFCSPHIGHO2_01_FULL_46_12</name>
    <dbReference type="NCBI Taxonomy" id="1797536"/>
    <lineage>
        <taxon>Bacteria</taxon>
        <taxon>Candidatus Buchananiibacteriota</taxon>
    </lineage>
</organism>
<comment type="function">
    <text evidence="3">Required for rescue of stalled ribosomes mediated by trans-translation. Binds to transfer-messenger RNA (tmRNA), required for stable association of tmRNA with ribosomes. tmRNA and SmpB together mimic tRNA shape, replacing the anticodon stem-loop with SmpB. tmRNA is encoded by the ssrA gene; the 2 termini fold to resemble tRNA(Ala) and it encodes a 'tag peptide', a short internal open reading frame. During trans-translation Ala-aminoacylated tmRNA acts like a tRNA, entering the A-site of stalled ribosomes, displacing the stalled mRNA. The ribosome then switches to translate the ORF on the tmRNA; the nascent peptide is terminated with the 'tag peptide' encoded by the tmRNA and targeted for degradation. The ribosome is freed to recommence translation, which seems to be the essential function of trans-translation.</text>
</comment>
<comment type="caution">
    <text evidence="4">The sequence shown here is derived from an EMBL/GenBank/DDBJ whole genome shotgun (WGS) entry which is preliminary data.</text>
</comment>
<dbReference type="Proteomes" id="UP000178432">
    <property type="component" value="Unassembled WGS sequence"/>
</dbReference>
<dbReference type="PROSITE" id="PS01317">
    <property type="entry name" value="SSRP"/>
    <property type="match status" value="1"/>
</dbReference>
<reference evidence="4 5" key="1">
    <citation type="journal article" date="2016" name="Nat. Commun.">
        <title>Thousands of microbial genomes shed light on interconnected biogeochemical processes in an aquifer system.</title>
        <authorList>
            <person name="Anantharaman K."/>
            <person name="Brown C.T."/>
            <person name="Hug L.A."/>
            <person name="Sharon I."/>
            <person name="Castelle C.J."/>
            <person name="Probst A.J."/>
            <person name="Thomas B.C."/>
            <person name="Singh A."/>
            <person name="Wilkins M.J."/>
            <person name="Karaoz U."/>
            <person name="Brodie E.L."/>
            <person name="Williams K.H."/>
            <person name="Hubbard S.S."/>
            <person name="Banfield J.F."/>
        </authorList>
    </citation>
    <scope>NUCLEOTIDE SEQUENCE [LARGE SCALE GENOMIC DNA]</scope>
</reference>
<dbReference type="AlphaFoldDB" id="A0A1G1Y7K0"/>
<dbReference type="InterPro" id="IPR000037">
    <property type="entry name" value="SsrA-bd_prot"/>
</dbReference>
<evidence type="ECO:0000256" key="2">
    <source>
        <dbReference type="ARBA" id="ARBA00022884"/>
    </source>
</evidence>
<name>A0A1G1Y7K0_9BACT</name>
<keyword evidence="1 3" id="KW-0963">Cytoplasm</keyword>
<dbReference type="PANTHER" id="PTHR30308:SF2">
    <property type="entry name" value="SSRA-BINDING PROTEIN"/>
    <property type="match status" value="1"/>
</dbReference>
<dbReference type="NCBIfam" id="NF003843">
    <property type="entry name" value="PRK05422.1"/>
    <property type="match status" value="1"/>
</dbReference>
<dbReference type="EMBL" id="MHIF01000026">
    <property type="protein sequence ID" value="OGY47806.1"/>
    <property type="molecule type" value="Genomic_DNA"/>
</dbReference>
<dbReference type="InterPro" id="IPR023620">
    <property type="entry name" value="SmpB"/>
</dbReference>
<dbReference type="GO" id="GO:0070930">
    <property type="term" value="P:trans-translation-dependent protein tagging"/>
    <property type="evidence" value="ECO:0007669"/>
    <property type="project" value="TreeGrafter"/>
</dbReference>
<keyword evidence="2 3" id="KW-0694">RNA-binding</keyword>
<evidence type="ECO:0000256" key="3">
    <source>
        <dbReference type="HAMAP-Rule" id="MF_00023"/>
    </source>
</evidence>
<protein>
    <recommendedName>
        <fullName evidence="3">SsrA-binding protein</fullName>
    </recommendedName>
    <alternativeName>
        <fullName evidence="3">Small protein B</fullName>
    </alternativeName>
</protein>